<accession>A0AAW1NPK1</accession>
<comment type="subcellular location">
    <subcellularLocation>
        <location evidence="1">Membrane</location>
    </subcellularLocation>
</comment>
<feature type="transmembrane region" description="Helical" evidence="7">
    <location>
        <begin position="61"/>
        <end position="84"/>
    </location>
</feature>
<keyword evidence="3 7" id="KW-0812">Transmembrane</keyword>
<evidence type="ECO:0000256" key="5">
    <source>
        <dbReference type="ARBA" id="ARBA00022989"/>
    </source>
</evidence>
<reference evidence="9 10" key="1">
    <citation type="journal article" date="2024" name="Nat. Commun.">
        <title>Phylogenomics reveals the evolutionary origins of lichenization in chlorophyte algae.</title>
        <authorList>
            <person name="Puginier C."/>
            <person name="Libourel C."/>
            <person name="Otte J."/>
            <person name="Skaloud P."/>
            <person name="Haon M."/>
            <person name="Grisel S."/>
            <person name="Petersen M."/>
            <person name="Berrin J.G."/>
            <person name="Delaux P.M."/>
            <person name="Dal Grande F."/>
            <person name="Keller J."/>
        </authorList>
    </citation>
    <scope>NUCLEOTIDE SEQUENCE [LARGE SCALE GENOMIC DNA]</scope>
    <source>
        <strain evidence="9 10">SAG 2036</strain>
    </source>
</reference>
<evidence type="ECO:0000256" key="3">
    <source>
        <dbReference type="ARBA" id="ARBA00022692"/>
    </source>
</evidence>
<dbReference type="InterPro" id="IPR013057">
    <property type="entry name" value="AA_transpt_TM"/>
</dbReference>
<evidence type="ECO:0000256" key="1">
    <source>
        <dbReference type="ARBA" id="ARBA00004370"/>
    </source>
</evidence>
<evidence type="ECO:0000313" key="10">
    <source>
        <dbReference type="Proteomes" id="UP001465755"/>
    </source>
</evidence>
<keyword evidence="4" id="KW-0029">Amino-acid transport</keyword>
<evidence type="ECO:0000313" key="9">
    <source>
        <dbReference type="EMBL" id="KAK9789589.1"/>
    </source>
</evidence>
<dbReference type="AlphaFoldDB" id="A0AAW1NPK1"/>
<keyword evidence="2" id="KW-0813">Transport</keyword>
<evidence type="ECO:0000256" key="7">
    <source>
        <dbReference type="SAM" id="Phobius"/>
    </source>
</evidence>
<organism evidence="9 10">
    <name type="scientific">Symbiochloris irregularis</name>
    <dbReference type="NCBI Taxonomy" id="706552"/>
    <lineage>
        <taxon>Eukaryota</taxon>
        <taxon>Viridiplantae</taxon>
        <taxon>Chlorophyta</taxon>
        <taxon>core chlorophytes</taxon>
        <taxon>Trebouxiophyceae</taxon>
        <taxon>Trebouxiales</taxon>
        <taxon>Trebouxiaceae</taxon>
        <taxon>Symbiochloris</taxon>
    </lineage>
</organism>
<dbReference type="Proteomes" id="UP001465755">
    <property type="component" value="Unassembled WGS sequence"/>
</dbReference>
<feature type="transmembrane region" description="Helical" evidence="7">
    <location>
        <begin position="15"/>
        <end position="36"/>
    </location>
</feature>
<name>A0AAW1NPK1_9CHLO</name>
<feature type="domain" description="Amino acid transporter transmembrane" evidence="8">
    <location>
        <begin position="69"/>
        <end position="156"/>
    </location>
</feature>
<evidence type="ECO:0000256" key="2">
    <source>
        <dbReference type="ARBA" id="ARBA00022448"/>
    </source>
</evidence>
<evidence type="ECO:0000256" key="4">
    <source>
        <dbReference type="ARBA" id="ARBA00022970"/>
    </source>
</evidence>
<keyword evidence="6 7" id="KW-0472">Membrane</keyword>
<feature type="domain" description="Amino acid transporter transmembrane" evidence="8">
    <location>
        <begin position="1"/>
        <end position="64"/>
    </location>
</feature>
<keyword evidence="10" id="KW-1185">Reference proteome</keyword>
<dbReference type="GO" id="GO:0006865">
    <property type="term" value="P:amino acid transport"/>
    <property type="evidence" value="ECO:0007669"/>
    <property type="project" value="UniProtKB-KW"/>
</dbReference>
<sequence length="168" mass="18024">MVGAGVLGLPDAAKYLGWVGATIALVLSWVVSLYTLHQIADLHEVTAADGTVRRINRYHELGAYAFVDFGLTQWMIVFTAVHLFLIHVPSFNSLRWVSLVAAVMSMGYSTIAIVLSIMAGKQPGIEYNLDGLSTSAGIFGIFNALGIVAFAYGGLPEYPEGPDSVKCQ</sequence>
<evidence type="ECO:0000259" key="8">
    <source>
        <dbReference type="Pfam" id="PF01490"/>
    </source>
</evidence>
<feature type="transmembrane region" description="Helical" evidence="7">
    <location>
        <begin position="131"/>
        <end position="152"/>
    </location>
</feature>
<gene>
    <name evidence="9" type="ORF">WJX73_001053</name>
</gene>
<proteinExistence type="predicted"/>
<keyword evidence="5 7" id="KW-1133">Transmembrane helix</keyword>
<evidence type="ECO:0000256" key="6">
    <source>
        <dbReference type="ARBA" id="ARBA00023136"/>
    </source>
</evidence>
<dbReference type="EMBL" id="JALJOQ010000204">
    <property type="protein sequence ID" value="KAK9789589.1"/>
    <property type="molecule type" value="Genomic_DNA"/>
</dbReference>
<dbReference type="PANTHER" id="PTHR48017">
    <property type="entry name" value="OS05G0424000 PROTEIN-RELATED"/>
    <property type="match status" value="1"/>
</dbReference>
<feature type="transmembrane region" description="Helical" evidence="7">
    <location>
        <begin position="96"/>
        <end position="119"/>
    </location>
</feature>
<dbReference type="GO" id="GO:0016020">
    <property type="term" value="C:membrane"/>
    <property type="evidence" value="ECO:0007669"/>
    <property type="project" value="UniProtKB-SubCell"/>
</dbReference>
<protein>
    <recommendedName>
        <fullName evidence="8">Amino acid transporter transmembrane domain-containing protein</fullName>
    </recommendedName>
</protein>
<dbReference type="Pfam" id="PF01490">
    <property type="entry name" value="Aa_trans"/>
    <property type="match status" value="2"/>
</dbReference>
<comment type="caution">
    <text evidence="9">The sequence shown here is derived from an EMBL/GenBank/DDBJ whole genome shotgun (WGS) entry which is preliminary data.</text>
</comment>